<evidence type="ECO:0000256" key="1">
    <source>
        <dbReference type="SAM" id="SignalP"/>
    </source>
</evidence>
<comment type="caution">
    <text evidence="2">The sequence shown here is derived from an EMBL/GenBank/DDBJ whole genome shotgun (WGS) entry which is preliminary data.</text>
</comment>
<dbReference type="AlphaFoldDB" id="A0A9K3CZN1"/>
<gene>
    <name evidence="2" type="ORF">KIPB_007198</name>
</gene>
<dbReference type="GO" id="GO:0006644">
    <property type="term" value="P:phospholipid metabolic process"/>
    <property type="evidence" value="ECO:0007669"/>
    <property type="project" value="InterPro"/>
</dbReference>
<reference evidence="2 3" key="1">
    <citation type="journal article" date="2018" name="PLoS ONE">
        <title>The draft genome of Kipferlia bialata reveals reductive genome evolution in fornicate parasites.</title>
        <authorList>
            <person name="Tanifuji G."/>
            <person name="Takabayashi S."/>
            <person name="Kume K."/>
            <person name="Takagi M."/>
            <person name="Nakayama T."/>
            <person name="Kamikawa R."/>
            <person name="Inagaki Y."/>
            <person name="Hashimoto T."/>
        </authorList>
    </citation>
    <scope>NUCLEOTIDE SEQUENCE [LARGE SCALE GENOMIC DNA]</scope>
    <source>
        <strain evidence="2">NY0173</strain>
    </source>
</reference>
<name>A0A9K3CZN1_9EUKA</name>
<proteinExistence type="predicted"/>
<dbReference type="SUPFAM" id="SSF48619">
    <property type="entry name" value="Phospholipase A2, PLA2"/>
    <property type="match status" value="1"/>
</dbReference>
<dbReference type="EMBL" id="BDIP01001985">
    <property type="protein sequence ID" value="GIQ85520.1"/>
    <property type="molecule type" value="Genomic_DNA"/>
</dbReference>
<keyword evidence="1" id="KW-0732">Signal</keyword>
<sequence length="173" mass="19281">MFMFIRLFLMNVIVPIVSVKYLDLCYSAPGHDRAACDKAFYENLLSVCTSPGVGTVLHRECEISAFLMYTGVNIFGDKYYKKGVTFQAVHCGECADGSCQEEVEHEEDDVGSVWFTPLQYLGPPEVGESESDEDTQLSTAEGALEDLLPDIPLCENYTIAGDIYHLVWRMGNL</sequence>
<dbReference type="GO" id="GO:0004623">
    <property type="term" value="F:phospholipase A2 activity"/>
    <property type="evidence" value="ECO:0007669"/>
    <property type="project" value="InterPro"/>
</dbReference>
<evidence type="ECO:0000313" key="2">
    <source>
        <dbReference type="EMBL" id="GIQ85520.1"/>
    </source>
</evidence>
<evidence type="ECO:0000313" key="3">
    <source>
        <dbReference type="Proteomes" id="UP000265618"/>
    </source>
</evidence>
<accession>A0A9K3CZN1</accession>
<dbReference type="Proteomes" id="UP000265618">
    <property type="component" value="Unassembled WGS sequence"/>
</dbReference>
<organism evidence="2 3">
    <name type="scientific">Kipferlia bialata</name>
    <dbReference type="NCBI Taxonomy" id="797122"/>
    <lineage>
        <taxon>Eukaryota</taxon>
        <taxon>Metamonada</taxon>
        <taxon>Carpediemonas-like organisms</taxon>
        <taxon>Kipferlia</taxon>
    </lineage>
</organism>
<keyword evidence="3" id="KW-1185">Reference proteome</keyword>
<feature type="chain" id="PRO_5039935195" evidence="1">
    <location>
        <begin position="20"/>
        <end position="173"/>
    </location>
</feature>
<dbReference type="GO" id="GO:0050482">
    <property type="term" value="P:arachidonate secretion"/>
    <property type="evidence" value="ECO:0007669"/>
    <property type="project" value="InterPro"/>
</dbReference>
<dbReference type="Gene3D" id="1.20.90.10">
    <property type="entry name" value="Phospholipase A2 domain"/>
    <property type="match status" value="1"/>
</dbReference>
<feature type="signal peptide" evidence="1">
    <location>
        <begin position="1"/>
        <end position="19"/>
    </location>
</feature>
<dbReference type="InterPro" id="IPR036444">
    <property type="entry name" value="PLipase_A2_dom_sf"/>
</dbReference>
<protein>
    <submittedName>
        <fullName evidence="2">Uncharacterized protein</fullName>
    </submittedName>
</protein>